<dbReference type="PANTHER" id="PTHR24104">
    <property type="entry name" value="E3 UBIQUITIN-PROTEIN LIGASE NHLRC1-RELATED"/>
    <property type="match status" value="1"/>
</dbReference>
<feature type="region of interest" description="Disordered" evidence="1">
    <location>
        <begin position="202"/>
        <end position="222"/>
    </location>
</feature>
<proteinExistence type="predicted"/>
<dbReference type="InterPro" id="IPR011042">
    <property type="entry name" value="6-blade_b-propeller_TolB-like"/>
</dbReference>
<name>A0A8B8BBY3_CRAVI</name>
<dbReference type="GO" id="GO:0061630">
    <property type="term" value="F:ubiquitin protein ligase activity"/>
    <property type="evidence" value="ECO:0007669"/>
    <property type="project" value="TreeGrafter"/>
</dbReference>
<keyword evidence="2" id="KW-1185">Reference proteome</keyword>
<dbReference type="SUPFAM" id="SSF101898">
    <property type="entry name" value="NHL repeat"/>
    <property type="match status" value="1"/>
</dbReference>
<accession>A0A8B8BBY3</accession>
<dbReference type="PANTHER" id="PTHR24104:SF25">
    <property type="entry name" value="PROTEIN LIN-41"/>
    <property type="match status" value="1"/>
</dbReference>
<dbReference type="GeneID" id="111108906"/>
<organism evidence="2 3">
    <name type="scientific">Crassostrea virginica</name>
    <name type="common">Eastern oyster</name>
    <dbReference type="NCBI Taxonomy" id="6565"/>
    <lineage>
        <taxon>Eukaryota</taxon>
        <taxon>Metazoa</taxon>
        <taxon>Spiralia</taxon>
        <taxon>Lophotrochozoa</taxon>
        <taxon>Mollusca</taxon>
        <taxon>Bivalvia</taxon>
        <taxon>Autobranchia</taxon>
        <taxon>Pteriomorphia</taxon>
        <taxon>Ostreida</taxon>
        <taxon>Ostreoidea</taxon>
        <taxon>Ostreidae</taxon>
        <taxon>Crassostrea</taxon>
    </lineage>
</organism>
<dbReference type="RefSeq" id="XP_022300698.1">
    <property type="nucleotide sequence ID" value="XM_022444990.1"/>
</dbReference>
<dbReference type="KEGG" id="cvn:111108906"/>
<evidence type="ECO:0000256" key="1">
    <source>
        <dbReference type="SAM" id="MobiDB-lite"/>
    </source>
</evidence>
<dbReference type="GO" id="GO:0008270">
    <property type="term" value="F:zinc ion binding"/>
    <property type="evidence" value="ECO:0007669"/>
    <property type="project" value="UniProtKB-KW"/>
</dbReference>
<gene>
    <name evidence="3" type="primary">LOC111108906</name>
</gene>
<feature type="compositionally biased region" description="Basic and acidic residues" evidence="1">
    <location>
        <begin position="202"/>
        <end position="219"/>
    </location>
</feature>
<dbReference type="GO" id="GO:0000209">
    <property type="term" value="P:protein polyubiquitination"/>
    <property type="evidence" value="ECO:0007669"/>
    <property type="project" value="TreeGrafter"/>
</dbReference>
<sequence>MKKNGSTLCKIVLYSTNWKHVNTLQQRESDSNLYKNPIFITENNNGDVVVSDSENSAVVVTDQRGTHRYTYTGPQSESGLDPRGICCDALSNILVCDIKTNTVQIIDEDGNYLSNLLGESRGISEPVSLSYDPHNHFVWVGSLDDNTVSVYRYLNRYPDWEDRTTPDEEELYFSGALQSGEEEREWTDFRHYEKHAYVHDENRKEQHEYDSNDAFHDSDDSNSWEINSCKSPAYEELDDISDNTCYSSNIFEDQDSMDISDECPSGNDFEDQRDILSLDDIDDEFNEGDTNSLDYEYNSGEEFEDQGEMDSLDYDQ</sequence>
<dbReference type="OrthoDB" id="6137886at2759"/>
<dbReference type="GO" id="GO:0043161">
    <property type="term" value="P:proteasome-mediated ubiquitin-dependent protein catabolic process"/>
    <property type="evidence" value="ECO:0007669"/>
    <property type="project" value="TreeGrafter"/>
</dbReference>
<feature type="region of interest" description="Disordered" evidence="1">
    <location>
        <begin position="282"/>
        <end position="316"/>
    </location>
</feature>
<evidence type="ECO:0000313" key="2">
    <source>
        <dbReference type="Proteomes" id="UP000694844"/>
    </source>
</evidence>
<dbReference type="Gene3D" id="2.120.10.30">
    <property type="entry name" value="TolB, C-terminal domain"/>
    <property type="match status" value="1"/>
</dbReference>
<evidence type="ECO:0000313" key="3">
    <source>
        <dbReference type="RefSeq" id="XP_022300698.1"/>
    </source>
</evidence>
<dbReference type="InterPro" id="IPR050952">
    <property type="entry name" value="TRIM-NHL_E3_ligases"/>
</dbReference>
<feature type="compositionally biased region" description="Acidic residues" evidence="1">
    <location>
        <begin position="299"/>
        <end position="316"/>
    </location>
</feature>
<reference evidence="3" key="1">
    <citation type="submission" date="2025-08" db="UniProtKB">
        <authorList>
            <consortium name="RefSeq"/>
        </authorList>
    </citation>
    <scope>IDENTIFICATION</scope>
    <source>
        <tissue evidence="3">Whole sample</tissue>
    </source>
</reference>
<dbReference type="Proteomes" id="UP000694844">
    <property type="component" value="Chromosome 8"/>
</dbReference>
<dbReference type="AlphaFoldDB" id="A0A8B8BBY3"/>
<protein>
    <submittedName>
        <fullName evidence="3">Uncharacterized protein LOC111108906</fullName>
    </submittedName>
</protein>